<proteinExistence type="predicted"/>
<dbReference type="EMBL" id="CP017141">
    <property type="protein sequence ID" value="AOM79831.1"/>
    <property type="molecule type" value="Genomic_DNA"/>
</dbReference>
<name>A0A1D7QMD9_9SPHI</name>
<dbReference type="KEGG" id="psty:BFS30_23305"/>
<sequence>MSEISLSNPIVMKMILRRIELALQKYFESREKQMIQEQAPVPQEEWLDNLQVIDLLRISPRSFYRLVKVSNWKVKQIGGRKYYLKSSVLESQ</sequence>
<evidence type="ECO:0000313" key="1">
    <source>
        <dbReference type="EMBL" id="AOM79831.1"/>
    </source>
</evidence>
<protein>
    <recommendedName>
        <fullName evidence="3">Helix-turn-helix domain-containing protein</fullName>
    </recommendedName>
</protein>
<gene>
    <name evidence="1" type="ORF">BFS30_23305</name>
</gene>
<evidence type="ECO:0008006" key="3">
    <source>
        <dbReference type="Google" id="ProtNLM"/>
    </source>
</evidence>
<keyword evidence="2" id="KW-1185">Reference proteome</keyword>
<reference evidence="1 2" key="1">
    <citation type="submission" date="2016-08" db="EMBL/GenBank/DDBJ databases">
        <authorList>
            <person name="Seilhamer J.J."/>
        </authorList>
    </citation>
    <scope>NUCLEOTIDE SEQUENCE [LARGE SCALE GENOMIC DNA]</scope>
    <source>
        <strain evidence="1 2">DX4</strain>
    </source>
</reference>
<accession>A0A1D7QMD9</accession>
<dbReference type="Proteomes" id="UP000094313">
    <property type="component" value="Chromosome"/>
</dbReference>
<dbReference type="AlphaFoldDB" id="A0A1D7QMD9"/>
<evidence type="ECO:0000313" key="2">
    <source>
        <dbReference type="Proteomes" id="UP000094313"/>
    </source>
</evidence>
<organism evidence="1 2">
    <name type="scientific">Pedobacter steynii</name>
    <dbReference type="NCBI Taxonomy" id="430522"/>
    <lineage>
        <taxon>Bacteria</taxon>
        <taxon>Pseudomonadati</taxon>
        <taxon>Bacteroidota</taxon>
        <taxon>Sphingobacteriia</taxon>
        <taxon>Sphingobacteriales</taxon>
        <taxon>Sphingobacteriaceae</taxon>
        <taxon>Pedobacter</taxon>
    </lineage>
</organism>